<dbReference type="Proteomes" id="UP000322234">
    <property type="component" value="Unassembled WGS sequence"/>
</dbReference>
<organism evidence="2 3">
    <name type="scientific">Bos mutus</name>
    <name type="common">wild yak</name>
    <dbReference type="NCBI Taxonomy" id="72004"/>
    <lineage>
        <taxon>Eukaryota</taxon>
        <taxon>Metazoa</taxon>
        <taxon>Chordata</taxon>
        <taxon>Craniata</taxon>
        <taxon>Vertebrata</taxon>
        <taxon>Euteleostomi</taxon>
        <taxon>Mammalia</taxon>
        <taxon>Eutheria</taxon>
        <taxon>Laurasiatheria</taxon>
        <taxon>Artiodactyla</taxon>
        <taxon>Ruminantia</taxon>
        <taxon>Pecora</taxon>
        <taxon>Bovidae</taxon>
        <taxon>Bovinae</taxon>
        <taxon>Bos</taxon>
    </lineage>
</organism>
<feature type="compositionally biased region" description="Basic residues" evidence="1">
    <location>
        <begin position="74"/>
        <end position="85"/>
    </location>
</feature>
<gene>
    <name evidence="2" type="ORF">E5288_WYG008546</name>
</gene>
<evidence type="ECO:0000313" key="2">
    <source>
        <dbReference type="EMBL" id="MXQ94000.1"/>
    </source>
</evidence>
<comment type="caution">
    <text evidence="2">The sequence shown here is derived from an EMBL/GenBank/DDBJ whole genome shotgun (WGS) entry which is preliminary data.</text>
</comment>
<keyword evidence="3" id="KW-1185">Reference proteome</keyword>
<evidence type="ECO:0000256" key="1">
    <source>
        <dbReference type="SAM" id="MobiDB-lite"/>
    </source>
</evidence>
<sequence length="92" mass="10540">MVKWEIWGQGRRNRPESKRTQWCKVGEKDLRTVGNQRAQAPDRALEKEARLRSGREQATEPRGEGQGGATEQGRHRRYPPAHSHVRSASPQN</sequence>
<feature type="region of interest" description="Disordered" evidence="1">
    <location>
        <begin position="1"/>
        <end position="20"/>
    </location>
</feature>
<feature type="region of interest" description="Disordered" evidence="1">
    <location>
        <begin position="30"/>
        <end position="92"/>
    </location>
</feature>
<dbReference type="AlphaFoldDB" id="A0A6B0RVC8"/>
<accession>A0A6B0RVC8</accession>
<reference evidence="2" key="1">
    <citation type="submission" date="2019-10" db="EMBL/GenBank/DDBJ databases">
        <title>The sequence and de novo assembly of the wild yak genome.</title>
        <authorList>
            <person name="Liu Y."/>
        </authorList>
    </citation>
    <scope>NUCLEOTIDE SEQUENCE [LARGE SCALE GENOMIC DNA]</scope>
    <source>
        <strain evidence="2">WY2019</strain>
    </source>
</reference>
<dbReference type="EMBL" id="VBQZ03000105">
    <property type="protein sequence ID" value="MXQ94000.1"/>
    <property type="molecule type" value="Genomic_DNA"/>
</dbReference>
<name>A0A6B0RVC8_9CETA</name>
<protein>
    <submittedName>
        <fullName evidence="2">Uncharacterized protein</fullName>
    </submittedName>
</protein>
<feature type="compositionally biased region" description="Basic and acidic residues" evidence="1">
    <location>
        <begin position="43"/>
        <end position="63"/>
    </location>
</feature>
<proteinExistence type="predicted"/>
<evidence type="ECO:0000313" key="3">
    <source>
        <dbReference type="Proteomes" id="UP000322234"/>
    </source>
</evidence>